<evidence type="ECO:0000313" key="5">
    <source>
        <dbReference type="EMBL" id="RIA93175.1"/>
    </source>
</evidence>
<gene>
    <name evidence="5" type="ORF">C1645_690906</name>
</gene>
<dbReference type="GO" id="GO:0004674">
    <property type="term" value="F:protein serine/threonine kinase activity"/>
    <property type="evidence" value="ECO:0007669"/>
    <property type="project" value="UniProtKB-KW"/>
</dbReference>
<dbReference type="EMBL" id="QKYT01000109">
    <property type="protein sequence ID" value="RIA93175.1"/>
    <property type="molecule type" value="Genomic_DNA"/>
</dbReference>
<dbReference type="InterPro" id="IPR008271">
    <property type="entry name" value="Ser/Thr_kinase_AS"/>
</dbReference>
<proteinExistence type="predicted"/>
<keyword evidence="5" id="KW-0418">Kinase</keyword>
<dbReference type="Proteomes" id="UP000265703">
    <property type="component" value="Unassembled WGS sequence"/>
</dbReference>
<keyword evidence="5" id="KW-0808">Transferase</keyword>
<dbReference type="SUPFAM" id="SSF56112">
    <property type="entry name" value="Protein kinase-like (PK-like)"/>
    <property type="match status" value="1"/>
</dbReference>
<keyword evidence="1" id="KW-0723">Serine/threonine-protein kinase</keyword>
<evidence type="ECO:0000313" key="6">
    <source>
        <dbReference type="Proteomes" id="UP000265703"/>
    </source>
</evidence>
<dbReference type="InterPro" id="IPR011009">
    <property type="entry name" value="Kinase-like_dom_sf"/>
</dbReference>
<accession>A0A397T9V3</accession>
<evidence type="ECO:0000259" key="4">
    <source>
        <dbReference type="PROSITE" id="PS50011"/>
    </source>
</evidence>
<dbReference type="Gene3D" id="3.30.200.20">
    <property type="entry name" value="Phosphorylase Kinase, domain 1"/>
    <property type="match status" value="1"/>
</dbReference>
<organism evidence="5 6">
    <name type="scientific">Glomus cerebriforme</name>
    <dbReference type="NCBI Taxonomy" id="658196"/>
    <lineage>
        <taxon>Eukaryota</taxon>
        <taxon>Fungi</taxon>
        <taxon>Fungi incertae sedis</taxon>
        <taxon>Mucoromycota</taxon>
        <taxon>Glomeromycotina</taxon>
        <taxon>Glomeromycetes</taxon>
        <taxon>Glomerales</taxon>
        <taxon>Glomeraceae</taxon>
        <taxon>Glomus</taxon>
    </lineage>
</organism>
<dbReference type="Gene3D" id="1.10.510.10">
    <property type="entry name" value="Transferase(Phosphotransferase) domain 1"/>
    <property type="match status" value="1"/>
</dbReference>
<evidence type="ECO:0000256" key="1">
    <source>
        <dbReference type="ARBA" id="ARBA00022527"/>
    </source>
</evidence>
<dbReference type="GO" id="GO:0005524">
    <property type="term" value="F:ATP binding"/>
    <property type="evidence" value="ECO:0007669"/>
    <property type="project" value="UniProtKB-KW"/>
</dbReference>
<dbReference type="PROSITE" id="PS00108">
    <property type="entry name" value="PROTEIN_KINASE_ST"/>
    <property type="match status" value="1"/>
</dbReference>
<dbReference type="InterPro" id="IPR000719">
    <property type="entry name" value="Prot_kinase_dom"/>
</dbReference>
<sequence length="275" mass="31847">VAIKRMKKKFSSWDKVCELREFKALRTLPSQPSIVSLLEAFLTPQTRELYFVFEYMEGNLYQLIKDRRGKMLKEKIVQSITFQILEGLYFIHSYGIFHRDMKPENILISTRKKISHECDDNFIIQETDKNNWTDDIKDIQDITDDVEYIVKIGDFGLAREIKSKSPYTDYVSTRWYRAPEVLLRSNSYSSPIDLWAVGTILAELFTLNPLFPGYSEIDQLFTISKVLGSPCVKSELAMQVGGIGGGEWKEGIKLAKTMGFSFPQVKEKIFFFLII</sequence>
<keyword evidence="3" id="KW-0067">ATP-binding</keyword>
<dbReference type="PROSITE" id="PS50011">
    <property type="entry name" value="PROTEIN_KINASE_DOM"/>
    <property type="match status" value="1"/>
</dbReference>
<keyword evidence="6" id="KW-1185">Reference proteome</keyword>
<dbReference type="InterPro" id="IPR050117">
    <property type="entry name" value="MAPK"/>
</dbReference>
<feature type="non-terminal residue" evidence="5">
    <location>
        <position position="1"/>
    </location>
</feature>
<name>A0A397T9V3_9GLOM</name>
<dbReference type="OrthoDB" id="2158884at2759"/>
<feature type="domain" description="Protein kinase" evidence="4">
    <location>
        <begin position="1"/>
        <end position="275"/>
    </location>
</feature>
<dbReference type="STRING" id="658196.A0A397T9V3"/>
<dbReference type="SMART" id="SM00220">
    <property type="entry name" value="S_TKc"/>
    <property type="match status" value="1"/>
</dbReference>
<dbReference type="Pfam" id="PF00069">
    <property type="entry name" value="Pkinase"/>
    <property type="match status" value="1"/>
</dbReference>
<evidence type="ECO:0000256" key="2">
    <source>
        <dbReference type="ARBA" id="ARBA00022741"/>
    </source>
</evidence>
<keyword evidence="2" id="KW-0547">Nucleotide-binding</keyword>
<comment type="caution">
    <text evidence="5">The sequence shown here is derived from an EMBL/GenBank/DDBJ whole genome shotgun (WGS) entry which is preliminary data.</text>
</comment>
<protein>
    <submittedName>
        <fullName evidence="5">Kinase-like domain-containing protein</fullName>
    </submittedName>
</protein>
<dbReference type="AlphaFoldDB" id="A0A397T9V3"/>
<dbReference type="PANTHER" id="PTHR24055">
    <property type="entry name" value="MITOGEN-ACTIVATED PROTEIN KINASE"/>
    <property type="match status" value="1"/>
</dbReference>
<reference evidence="5 6" key="1">
    <citation type="submission" date="2018-06" db="EMBL/GenBank/DDBJ databases">
        <title>Comparative genomics reveals the genomic features of Rhizophagus irregularis, R. cerebriforme, R. diaphanum and Gigaspora rosea, and their symbiotic lifestyle signature.</title>
        <authorList>
            <person name="Morin E."/>
            <person name="San Clemente H."/>
            <person name="Chen E.C.H."/>
            <person name="De La Providencia I."/>
            <person name="Hainaut M."/>
            <person name="Kuo A."/>
            <person name="Kohler A."/>
            <person name="Murat C."/>
            <person name="Tang N."/>
            <person name="Roy S."/>
            <person name="Loubradou J."/>
            <person name="Henrissat B."/>
            <person name="Grigoriev I.V."/>
            <person name="Corradi N."/>
            <person name="Roux C."/>
            <person name="Martin F.M."/>
        </authorList>
    </citation>
    <scope>NUCLEOTIDE SEQUENCE [LARGE SCALE GENOMIC DNA]</scope>
    <source>
        <strain evidence="5 6">DAOM 227022</strain>
    </source>
</reference>
<evidence type="ECO:0000256" key="3">
    <source>
        <dbReference type="ARBA" id="ARBA00022840"/>
    </source>
</evidence>